<name>A0ABD0KJB0_9CAEN</name>
<proteinExistence type="predicted"/>
<dbReference type="Proteomes" id="UP001519460">
    <property type="component" value="Unassembled WGS sequence"/>
</dbReference>
<organism evidence="1 2">
    <name type="scientific">Batillaria attramentaria</name>
    <dbReference type="NCBI Taxonomy" id="370345"/>
    <lineage>
        <taxon>Eukaryota</taxon>
        <taxon>Metazoa</taxon>
        <taxon>Spiralia</taxon>
        <taxon>Lophotrochozoa</taxon>
        <taxon>Mollusca</taxon>
        <taxon>Gastropoda</taxon>
        <taxon>Caenogastropoda</taxon>
        <taxon>Sorbeoconcha</taxon>
        <taxon>Cerithioidea</taxon>
        <taxon>Batillariidae</taxon>
        <taxon>Batillaria</taxon>
    </lineage>
</organism>
<evidence type="ECO:0000313" key="1">
    <source>
        <dbReference type="EMBL" id="KAK7487072.1"/>
    </source>
</evidence>
<comment type="caution">
    <text evidence="1">The sequence shown here is derived from an EMBL/GenBank/DDBJ whole genome shotgun (WGS) entry which is preliminary data.</text>
</comment>
<gene>
    <name evidence="1" type="ORF">BaRGS_00021742</name>
</gene>
<evidence type="ECO:0000313" key="2">
    <source>
        <dbReference type="Proteomes" id="UP001519460"/>
    </source>
</evidence>
<dbReference type="EMBL" id="JACVVK020000170">
    <property type="protein sequence ID" value="KAK7487072.1"/>
    <property type="molecule type" value="Genomic_DNA"/>
</dbReference>
<reference evidence="1 2" key="1">
    <citation type="journal article" date="2023" name="Sci. Data">
        <title>Genome assembly of the Korean intertidal mud-creeper Batillaria attramentaria.</title>
        <authorList>
            <person name="Patra A.K."/>
            <person name="Ho P.T."/>
            <person name="Jun S."/>
            <person name="Lee S.J."/>
            <person name="Kim Y."/>
            <person name="Won Y.J."/>
        </authorList>
    </citation>
    <scope>NUCLEOTIDE SEQUENCE [LARGE SCALE GENOMIC DNA]</scope>
    <source>
        <strain evidence="1">Wonlab-2016</strain>
    </source>
</reference>
<keyword evidence="2" id="KW-1185">Reference proteome</keyword>
<protein>
    <submittedName>
        <fullName evidence="1">Uncharacterized protein</fullName>
    </submittedName>
</protein>
<sequence length="174" mass="18609">MDSNLVFISVFMPESISITSCNVGSRGGSVLGAALVFSALSVLAVDVLTGADTSMSSAVLPLVLLRSHAPTEDFPLPVVFAADLGGPGLTSMSPHCKRSVAITNTSTTDRNIVPGTTRFTRLSLFSMARFSIKFTNTGVKHPHRARNKCGQQGMVPRYSWSHFVRQLVLPSRGN</sequence>
<accession>A0ABD0KJB0</accession>
<dbReference type="AlphaFoldDB" id="A0ABD0KJB0"/>